<keyword evidence="1" id="KW-0472">Membrane</keyword>
<evidence type="ECO:0000313" key="3">
    <source>
        <dbReference type="Proteomes" id="UP000033514"/>
    </source>
</evidence>
<organism evidence="2 3">
    <name type="scientific">Devosia soli</name>
    <dbReference type="NCBI Taxonomy" id="361041"/>
    <lineage>
        <taxon>Bacteria</taxon>
        <taxon>Pseudomonadati</taxon>
        <taxon>Pseudomonadota</taxon>
        <taxon>Alphaproteobacteria</taxon>
        <taxon>Hyphomicrobiales</taxon>
        <taxon>Devosiaceae</taxon>
        <taxon>Devosia</taxon>
    </lineage>
</organism>
<protein>
    <recommendedName>
        <fullName evidence="4">HXXEE domain-containing protein</fullName>
    </recommendedName>
</protein>
<keyword evidence="3" id="KW-1185">Reference proteome</keyword>
<feature type="transmembrane region" description="Helical" evidence="1">
    <location>
        <begin position="86"/>
        <end position="113"/>
    </location>
</feature>
<keyword evidence="1" id="KW-1133">Transmembrane helix</keyword>
<feature type="transmembrane region" description="Helical" evidence="1">
    <location>
        <begin position="9"/>
        <end position="31"/>
    </location>
</feature>
<evidence type="ECO:0000256" key="1">
    <source>
        <dbReference type="SAM" id="Phobius"/>
    </source>
</evidence>
<dbReference type="STRING" id="361041.VW35_11625"/>
<dbReference type="PATRIC" id="fig|361041.3.peg.1694"/>
<sequence>MVSKLVDDWVYGGFLAALMLAISSIGLARYLPLPLLLVFLMMPAYMLHQAEEHFGNRLRDFLDREIGGGRSVLTNFDIFVVNVPGVWALFAFSMALAAAVDIGFGLVPAYAALLNVPAHVAPAIKMRRSNPGLVTAVLLLLPLSVWLIAAVSLKGVAWYWHVLALAVAIGAHGLILWHAARRLSPG</sequence>
<dbReference type="InterPro" id="IPR025671">
    <property type="entry name" value="HXXEE"/>
</dbReference>
<evidence type="ECO:0000313" key="2">
    <source>
        <dbReference type="EMBL" id="KKB78287.1"/>
    </source>
</evidence>
<dbReference type="EMBL" id="LAJG01000022">
    <property type="protein sequence ID" value="KKB78287.1"/>
    <property type="molecule type" value="Genomic_DNA"/>
</dbReference>
<reference evidence="2 3" key="1">
    <citation type="submission" date="2015-03" db="EMBL/GenBank/DDBJ databases">
        <authorList>
            <person name="Hassan Y.I."/>
            <person name="Lepp D."/>
            <person name="Zhou T."/>
        </authorList>
    </citation>
    <scope>NUCLEOTIDE SEQUENCE [LARGE SCALE GENOMIC DNA]</scope>
    <source>
        <strain evidence="2 3">GH2-10</strain>
    </source>
</reference>
<keyword evidence="1" id="KW-0812">Transmembrane</keyword>
<proteinExistence type="predicted"/>
<gene>
    <name evidence="2" type="ORF">VW35_11625</name>
</gene>
<feature type="transmembrane region" description="Helical" evidence="1">
    <location>
        <begin position="158"/>
        <end position="180"/>
    </location>
</feature>
<dbReference type="Pfam" id="PF13787">
    <property type="entry name" value="HXXEE"/>
    <property type="match status" value="1"/>
</dbReference>
<dbReference type="Proteomes" id="UP000033514">
    <property type="component" value="Unassembled WGS sequence"/>
</dbReference>
<dbReference type="AlphaFoldDB" id="A0A0F5L9J3"/>
<comment type="caution">
    <text evidence="2">The sequence shown here is derived from an EMBL/GenBank/DDBJ whole genome shotgun (WGS) entry which is preliminary data.</text>
</comment>
<accession>A0A0F5L9J3</accession>
<evidence type="ECO:0008006" key="4">
    <source>
        <dbReference type="Google" id="ProtNLM"/>
    </source>
</evidence>
<feature type="transmembrane region" description="Helical" evidence="1">
    <location>
        <begin position="133"/>
        <end position="152"/>
    </location>
</feature>
<name>A0A0F5L9J3_9HYPH</name>